<comment type="caution">
    <text evidence="2">The sequence shown here is derived from an EMBL/GenBank/DDBJ whole genome shotgun (WGS) entry which is preliminary data.</text>
</comment>
<dbReference type="AlphaFoldDB" id="A0A916SM82"/>
<reference evidence="2" key="2">
    <citation type="submission" date="2020-09" db="EMBL/GenBank/DDBJ databases">
        <authorList>
            <person name="Sun Q."/>
            <person name="Zhou Y."/>
        </authorList>
    </citation>
    <scope>NUCLEOTIDE SEQUENCE</scope>
    <source>
        <strain evidence="2">CGMCC 1.15322</strain>
    </source>
</reference>
<sequence length="221" mass="23842">MKCRGAFLAMFFIATGVYAQPVIKDGFPCVSELCVGDGLQELRGIKWKSVKDQGRNFSASELDDVRKSLRGSISAAAATAIAKGVFDGSTLDALSGITGSCKSERAYVQGSFTSNAGSLTDVTLVLLSANGTQRWTVAHIRRFIDVPNGEAAKELSRQLEERYAGFDRPSQRTPKTRGSFQVKYGGGTYISYDLDYTSAEFNSFEKKNISPASCLSGLKAD</sequence>
<evidence type="ECO:0000313" key="3">
    <source>
        <dbReference type="Proteomes" id="UP000620596"/>
    </source>
</evidence>
<proteinExistence type="predicted"/>
<accession>A0A916SM82</accession>
<gene>
    <name evidence="2" type="ORF">GCM10011496_29870</name>
</gene>
<organism evidence="2 3">
    <name type="scientific">Polaromonas eurypsychrophila</name>
    <dbReference type="NCBI Taxonomy" id="1614635"/>
    <lineage>
        <taxon>Bacteria</taxon>
        <taxon>Pseudomonadati</taxon>
        <taxon>Pseudomonadota</taxon>
        <taxon>Betaproteobacteria</taxon>
        <taxon>Burkholderiales</taxon>
        <taxon>Comamonadaceae</taxon>
        <taxon>Polaromonas</taxon>
    </lineage>
</organism>
<keyword evidence="3" id="KW-1185">Reference proteome</keyword>
<feature type="signal peptide" evidence="1">
    <location>
        <begin position="1"/>
        <end position="19"/>
    </location>
</feature>
<protein>
    <submittedName>
        <fullName evidence="2">Uncharacterized protein</fullName>
    </submittedName>
</protein>
<name>A0A916SM82_9BURK</name>
<dbReference type="Proteomes" id="UP000620596">
    <property type="component" value="Unassembled WGS sequence"/>
</dbReference>
<dbReference type="EMBL" id="BMIG01000012">
    <property type="protein sequence ID" value="GGB07013.1"/>
    <property type="molecule type" value="Genomic_DNA"/>
</dbReference>
<reference evidence="2" key="1">
    <citation type="journal article" date="2014" name="Int. J. Syst. Evol. Microbiol.">
        <title>Complete genome sequence of Corynebacterium casei LMG S-19264T (=DSM 44701T), isolated from a smear-ripened cheese.</title>
        <authorList>
            <consortium name="US DOE Joint Genome Institute (JGI-PGF)"/>
            <person name="Walter F."/>
            <person name="Albersmeier A."/>
            <person name="Kalinowski J."/>
            <person name="Ruckert C."/>
        </authorList>
    </citation>
    <scope>NUCLEOTIDE SEQUENCE</scope>
    <source>
        <strain evidence="2">CGMCC 1.15322</strain>
    </source>
</reference>
<evidence type="ECO:0000313" key="2">
    <source>
        <dbReference type="EMBL" id="GGB07013.1"/>
    </source>
</evidence>
<keyword evidence="1" id="KW-0732">Signal</keyword>
<feature type="chain" id="PRO_5037644914" evidence="1">
    <location>
        <begin position="20"/>
        <end position="221"/>
    </location>
</feature>
<evidence type="ECO:0000256" key="1">
    <source>
        <dbReference type="SAM" id="SignalP"/>
    </source>
</evidence>